<evidence type="ECO:0000313" key="5">
    <source>
        <dbReference type="Proteomes" id="UP000799302"/>
    </source>
</evidence>
<evidence type="ECO:0000256" key="1">
    <source>
        <dbReference type="ARBA" id="ARBA00010088"/>
    </source>
</evidence>
<accession>A0A6A6U9J5</accession>
<dbReference type="SUPFAM" id="SSF53474">
    <property type="entry name" value="alpha/beta-Hydrolases"/>
    <property type="match status" value="2"/>
</dbReference>
<evidence type="ECO:0000313" key="4">
    <source>
        <dbReference type="EMBL" id="KAF2667564.1"/>
    </source>
</evidence>
<comment type="similarity">
    <text evidence="1">Belongs to the peptidase S33 family.</text>
</comment>
<proteinExistence type="inferred from homology"/>
<evidence type="ECO:0000256" key="2">
    <source>
        <dbReference type="ARBA" id="ARBA00022801"/>
    </source>
</evidence>
<feature type="domain" description="Peptidase S33 tripeptidyl aminopeptidase-like C-terminal" evidence="3">
    <location>
        <begin position="408"/>
        <end position="503"/>
    </location>
</feature>
<dbReference type="Pfam" id="PF08386">
    <property type="entry name" value="Abhydrolase_4"/>
    <property type="match status" value="1"/>
</dbReference>
<dbReference type="EMBL" id="MU004237">
    <property type="protein sequence ID" value="KAF2667564.1"/>
    <property type="molecule type" value="Genomic_DNA"/>
</dbReference>
<organism evidence="4 5">
    <name type="scientific">Microthyrium microscopicum</name>
    <dbReference type="NCBI Taxonomy" id="703497"/>
    <lineage>
        <taxon>Eukaryota</taxon>
        <taxon>Fungi</taxon>
        <taxon>Dikarya</taxon>
        <taxon>Ascomycota</taxon>
        <taxon>Pezizomycotina</taxon>
        <taxon>Dothideomycetes</taxon>
        <taxon>Dothideomycetes incertae sedis</taxon>
        <taxon>Microthyriales</taxon>
        <taxon>Microthyriaceae</taxon>
        <taxon>Microthyrium</taxon>
    </lineage>
</organism>
<protein>
    <recommendedName>
        <fullName evidence="3">Peptidase S33 tripeptidyl aminopeptidase-like C-terminal domain-containing protein</fullName>
    </recommendedName>
</protein>
<dbReference type="PANTHER" id="PTHR43248">
    <property type="entry name" value="2-SUCCINYL-6-HYDROXY-2,4-CYCLOHEXADIENE-1-CARBOXYLATE SYNTHASE"/>
    <property type="match status" value="1"/>
</dbReference>
<dbReference type="AlphaFoldDB" id="A0A6A6U9J5"/>
<sequence>MIQDWKDITSTPDLNWVPCFDNFTCTILQVPLDYTDLSIGNTTVPFIKFSSTNASAEDVLFNPGGPGASGIIAVKNGYKTILSVIGSRNNLVGFDPRGVNNSGLSLECFPNNLGAKIDFIIETLNRPIDDSSEAAIYDTYLKEMGWGERCTAHQDPKQPKQYANTVAVANDMRYYSELRAKSLGLPVETSKLWYYGTSYGTILGETYATLFPDRIGRMLLDGVVDSEEWYSGSFLGSLVHADAGMKTFFADCFAAGPAHCSFSGNSTSADDIERRFYTLFEQIQKRPLLADVALTATPVTVTWREIKYVFFEALYDPSLSFAGLADTLADLEQGNGTSLAMLSSQADLQLAYNNSQVVYADVLALSEIGCIDAAGRHNVSAFEDYLDYVHEQVNISWIGGGQWAVATAGACTRLDIKPPQSQLFQGTSGSNHTSVPILFLSNTLDPVAPIESARKESSRFAGSTVLTLNGTAHCGLQNPSVCQHQHTQKYMLDATLPPAGTVCGRTAIPFGSTT</sequence>
<dbReference type="Proteomes" id="UP000799302">
    <property type="component" value="Unassembled WGS sequence"/>
</dbReference>
<dbReference type="InterPro" id="IPR029058">
    <property type="entry name" value="AB_hydrolase_fold"/>
</dbReference>
<dbReference type="PANTHER" id="PTHR43248:SF25">
    <property type="entry name" value="AB HYDROLASE-1 DOMAIN-CONTAINING PROTEIN-RELATED"/>
    <property type="match status" value="1"/>
</dbReference>
<dbReference type="OrthoDB" id="425534at2759"/>
<reference evidence="4" key="1">
    <citation type="journal article" date="2020" name="Stud. Mycol.">
        <title>101 Dothideomycetes genomes: a test case for predicting lifestyles and emergence of pathogens.</title>
        <authorList>
            <person name="Haridas S."/>
            <person name="Albert R."/>
            <person name="Binder M."/>
            <person name="Bloem J."/>
            <person name="Labutti K."/>
            <person name="Salamov A."/>
            <person name="Andreopoulos B."/>
            <person name="Baker S."/>
            <person name="Barry K."/>
            <person name="Bills G."/>
            <person name="Bluhm B."/>
            <person name="Cannon C."/>
            <person name="Castanera R."/>
            <person name="Culley D."/>
            <person name="Daum C."/>
            <person name="Ezra D."/>
            <person name="Gonzalez J."/>
            <person name="Henrissat B."/>
            <person name="Kuo A."/>
            <person name="Liang C."/>
            <person name="Lipzen A."/>
            <person name="Lutzoni F."/>
            <person name="Magnuson J."/>
            <person name="Mondo S."/>
            <person name="Nolan M."/>
            <person name="Ohm R."/>
            <person name="Pangilinan J."/>
            <person name="Park H.-J."/>
            <person name="Ramirez L."/>
            <person name="Alfaro M."/>
            <person name="Sun H."/>
            <person name="Tritt A."/>
            <person name="Yoshinaga Y."/>
            <person name="Zwiers L.-H."/>
            <person name="Turgeon B."/>
            <person name="Goodwin S."/>
            <person name="Spatafora J."/>
            <person name="Crous P."/>
            <person name="Grigoriev I."/>
        </authorList>
    </citation>
    <scope>NUCLEOTIDE SEQUENCE</scope>
    <source>
        <strain evidence="4">CBS 115976</strain>
    </source>
</reference>
<gene>
    <name evidence="4" type="ORF">BT63DRAFT_426428</name>
</gene>
<dbReference type="GO" id="GO:0016787">
    <property type="term" value="F:hydrolase activity"/>
    <property type="evidence" value="ECO:0007669"/>
    <property type="project" value="UniProtKB-KW"/>
</dbReference>
<dbReference type="Gene3D" id="3.40.50.1820">
    <property type="entry name" value="alpha/beta hydrolase"/>
    <property type="match status" value="1"/>
</dbReference>
<keyword evidence="2" id="KW-0378">Hydrolase</keyword>
<keyword evidence="5" id="KW-1185">Reference proteome</keyword>
<name>A0A6A6U9J5_9PEZI</name>
<dbReference type="InterPro" id="IPR051601">
    <property type="entry name" value="Serine_prot/Carboxylest_S33"/>
</dbReference>
<dbReference type="InterPro" id="IPR013595">
    <property type="entry name" value="Pept_S33_TAP-like_C"/>
</dbReference>
<evidence type="ECO:0000259" key="3">
    <source>
        <dbReference type="Pfam" id="PF08386"/>
    </source>
</evidence>